<reference evidence="2 3" key="1">
    <citation type="submission" date="2024-01" db="EMBL/GenBank/DDBJ databases">
        <title>The complete chloroplast genome sequence of Lithospermum erythrorhizon: insights into the phylogenetic relationship among Boraginaceae species and the maternal lineages of purple gromwells.</title>
        <authorList>
            <person name="Okada T."/>
            <person name="Watanabe K."/>
        </authorList>
    </citation>
    <scope>NUCLEOTIDE SEQUENCE [LARGE SCALE GENOMIC DNA]</scope>
</reference>
<dbReference type="EMBL" id="BAABME010023709">
    <property type="protein sequence ID" value="GAA0168648.1"/>
    <property type="molecule type" value="Genomic_DNA"/>
</dbReference>
<accession>A0AAV3R179</accession>
<name>A0AAV3R179_LITER</name>
<feature type="region of interest" description="Disordered" evidence="1">
    <location>
        <begin position="88"/>
        <end position="115"/>
    </location>
</feature>
<feature type="region of interest" description="Disordered" evidence="1">
    <location>
        <begin position="130"/>
        <end position="152"/>
    </location>
</feature>
<dbReference type="Proteomes" id="UP001454036">
    <property type="component" value="Unassembled WGS sequence"/>
</dbReference>
<dbReference type="AlphaFoldDB" id="A0AAV3R179"/>
<sequence length="152" mass="16443">MAAGLSSIKVHAIVNPNSLVHINTIEHQPTQVQRMSGISTAQWNRLKVLLDNSNWVSDHSLKPSLGYSISQLEQLNALLSSSNIVSDNSLSGPYSENPDWSRSDCLESEDGGELGEMTVGDVVSVDLLAKSPHQPGVVDNEQPPPLDMDIDD</sequence>
<protein>
    <submittedName>
        <fullName evidence="2">Uncharacterized protein</fullName>
    </submittedName>
</protein>
<keyword evidence="3" id="KW-1185">Reference proteome</keyword>
<gene>
    <name evidence="2" type="ORF">LIER_40607</name>
</gene>
<evidence type="ECO:0000256" key="1">
    <source>
        <dbReference type="SAM" id="MobiDB-lite"/>
    </source>
</evidence>
<evidence type="ECO:0000313" key="3">
    <source>
        <dbReference type="Proteomes" id="UP001454036"/>
    </source>
</evidence>
<organism evidence="2 3">
    <name type="scientific">Lithospermum erythrorhizon</name>
    <name type="common">Purple gromwell</name>
    <name type="synonym">Lithospermum officinale var. erythrorhizon</name>
    <dbReference type="NCBI Taxonomy" id="34254"/>
    <lineage>
        <taxon>Eukaryota</taxon>
        <taxon>Viridiplantae</taxon>
        <taxon>Streptophyta</taxon>
        <taxon>Embryophyta</taxon>
        <taxon>Tracheophyta</taxon>
        <taxon>Spermatophyta</taxon>
        <taxon>Magnoliopsida</taxon>
        <taxon>eudicotyledons</taxon>
        <taxon>Gunneridae</taxon>
        <taxon>Pentapetalae</taxon>
        <taxon>asterids</taxon>
        <taxon>lamiids</taxon>
        <taxon>Boraginales</taxon>
        <taxon>Boraginaceae</taxon>
        <taxon>Boraginoideae</taxon>
        <taxon>Lithospermeae</taxon>
        <taxon>Lithospermum</taxon>
    </lineage>
</organism>
<comment type="caution">
    <text evidence="2">The sequence shown here is derived from an EMBL/GenBank/DDBJ whole genome shotgun (WGS) entry which is preliminary data.</text>
</comment>
<proteinExistence type="predicted"/>
<evidence type="ECO:0000313" key="2">
    <source>
        <dbReference type="EMBL" id="GAA0168648.1"/>
    </source>
</evidence>